<dbReference type="Gene3D" id="3.30.420.40">
    <property type="match status" value="2"/>
</dbReference>
<organism evidence="2 3">
    <name type="scientific">Aureimonas endophytica</name>
    <dbReference type="NCBI Taxonomy" id="2027858"/>
    <lineage>
        <taxon>Bacteria</taxon>
        <taxon>Pseudomonadati</taxon>
        <taxon>Pseudomonadota</taxon>
        <taxon>Alphaproteobacteria</taxon>
        <taxon>Hyphomicrobiales</taxon>
        <taxon>Aurantimonadaceae</taxon>
        <taxon>Aureimonas</taxon>
    </lineage>
</organism>
<evidence type="ECO:0000313" key="3">
    <source>
        <dbReference type="Proteomes" id="UP000644699"/>
    </source>
</evidence>
<dbReference type="InterPro" id="IPR043129">
    <property type="entry name" value="ATPase_NBD"/>
</dbReference>
<proteinExistence type="inferred from homology"/>
<dbReference type="EMBL" id="BMIQ01000002">
    <property type="protein sequence ID" value="GGD98402.1"/>
    <property type="molecule type" value="Genomic_DNA"/>
</dbReference>
<dbReference type="InterPro" id="IPR036390">
    <property type="entry name" value="WH_DNA-bd_sf"/>
</dbReference>
<dbReference type="InterPro" id="IPR000600">
    <property type="entry name" value="ROK"/>
</dbReference>
<dbReference type="SUPFAM" id="SSF53067">
    <property type="entry name" value="Actin-like ATPase domain"/>
    <property type="match status" value="1"/>
</dbReference>
<dbReference type="SUPFAM" id="SSF46785">
    <property type="entry name" value="Winged helix' DNA-binding domain"/>
    <property type="match status" value="1"/>
</dbReference>
<dbReference type="AlphaFoldDB" id="A0A917E3N3"/>
<dbReference type="InterPro" id="IPR049874">
    <property type="entry name" value="ROK_cs"/>
</dbReference>
<dbReference type="Pfam" id="PF00480">
    <property type="entry name" value="ROK"/>
    <property type="match status" value="1"/>
</dbReference>
<dbReference type="PANTHER" id="PTHR18964">
    <property type="entry name" value="ROK (REPRESSOR, ORF, KINASE) FAMILY"/>
    <property type="match status" value="1"/>
</dbReference>
<gene>
    <name evidence="2" type="ORF">GCM10011390_16470</name>
</gene>
<comment type="caution">
    <text evidence="2">The sequence shown here is derived from an EMBL/GenBank/DDBJ whole genome shotgun (WGS) entry which is preliminary data.</text>
</comment>
<dbReference type="PROSITE" id="PS01125">
    <property type="entry name" value="ROK"/>
    <property type="match status" value="1"/>
</dbReference>
<reference evidence="2" key="1">
    <citation type="journal article" date="2014" name="Int. J. Syst. Evol. Microbiol.">
        <title>Complete genome sequence of Corynebacterium casei LMG S-19264T (=DSM 44701T), isolated from a smear-ripened cheese.</title>
        <authorList>
            <consortium name="US DOE Joint Genome Institute (JGI-PGF)"/>
            <person name="Walter F."/>
            <person name="Albersmeier A."/>
            <person name="Kalinowski J."/>
            <person name="Ruckert C."/>
        </authorList>
    </citation>
    <scope>NUCLEOTIDE SEQUENCE</scope>
    <source>
        <strain evidence="2">CGMCC 1.15367</strain>
    </source>
</reference>
<keyword evidence="3" id="KW-1185">Reference proteome</keyword>
<name>A0A917E3N3_9HYPH</name>
<sequence>MSMPRAVRHINEQRALAALFRRGPMSRAALARELGLTRSTAGSIVAGLVAEGLALEGETVDRAGAGAATGRLGTLVRLNAGHAAFVGADMGVGRFQLVALDLEARVIARHAEAFDAAALGPDGAIARLVALVAAFRETLGPDRRLQGLCATVPGIVDGEGTVVRLPILGWSGLPLLSRLREAFPAIEALAVENDANAFAMAEHYRAGDGRAAEAVHVFMDAGIGGAIFSQDRLRRGAHGYAGELGHLPLGERGFVEPPVLPGSLESFVGREAVLARHRFHGGEGQGLADLLARIAAGEPAAGRTLADWCHHLGRALAMIAALSDPAEIVLGGPVAALFEPGEALVLAALRAHLMPGHPLPRLARSPLGPEGPALGAAALMHRQALAVDDDLVYRGGRTG</sequence>
<protein>
    <submittedName>
        <fullName evidence="2">Transcriptional regulator</fullName>
    </submittedName>
</protein>
<dbReference type="Proteomes" id="UP000644699">
    <property type="component" value="Unassembled WGS sequence"/>
</dbReference>
<dbReference type="InterPro" id="IPR036388">
    <property type="entry name" value="WH-like_DNA-bd_sf"/>
</dbReference>
<dbReference type="RefSeq" id="WP_188907738.1">
    <property type="nucleotide sequence ID" value="NZ_BMIQ01000002.1"/>
</dbReference>
<evidence type="ECO:0000256" key="1">
    <source>
        <dbReference type="ARBA" id="ARBA00006479"/>
    </source>
</evidence>
<dbReference type="Gene3D" id="1.10.10.10">
    <property type="entry name" value="Winged helix-like DNA-binding domain superfamily/Winged helix DNA-binding domain"/>
    <property type="match status" value="1"/>
</dbReference>
<reference evidence="2" key="2">
    <citation type="submission" date="2020-09" db="EMBL/GenBank/DDBJ databases">
        <authorList>
            <person name="Sun Q."/>
            <person name="Zhou Y."/>
        </authorList>
    </citation>
    <scope>NUCLEOTIDE SEQUENCE</scope>
    <source>
        <strain evidence="2">CGMCC 1.15367</strain>
    </source>
</reference>
<evidence type="ECO:0000313" key="2">
    <source>
        <dbReference type="EMBL" id="GGD98402.1"/>
    </source>
</evidence>
<comment type="similarity">
    <text evidence="1">Belongs to the ROK (NagC/XylR) family.</text>
</comment>
<accession>A0A917E3N3</accession>
<dbReference type="PANTHER" id="PTHR18964:SF149">
    <property type="entry name" value="BIFUNCTIONAL UDP-N-ACETYLGLUCOSAMINE 2-EPIMERASE_N-ACETYLMANNOSAMINE KINASE"/>
    <property type="match status" value="1"/>
</dbReference>